<evidence type="ECO:0000313" key="9">
    <source>
        <dbReference type="EMBL" id="PVH36819.1"/>
    </source>
</evidence>
<dbReference type="GO" id="GO:0015938">
    <property type="term" value="P:coenzyme A catabolic process"/>
    <property type="evidence" value="ECO:0007669"/>
    <property type="project" value="TreeGrafter"/>
</dbReference>
<evidence type="ECO:0000256" key="4">
    <source>
        <dbReference type="ARBA" id="ARBA00022801"/>
    </source>
</evidence>
<proteinExistence type="predicted"/>
<dbReference type="EMBL" id="CM008051">
    <property type="protein sequence ID" value="PVH36819.1"/>
    <property type="molecule type" value="Genomic_DNA"/>
</dbReference>
<dbReference type="PROSITE" id="PS51462">
    <property type="entry name" value="NUDIX"/>
    <property type="match status" value="1"/>
</dbReference>
<dbReference type="PANTHER" id="PTHR12992:SF24">
    <property type="entry name" value="PEROXISOMAL COENZYME A DIPHOSPHATASE NUDT7"/>
    <property type="match status" value="1"/>
</dbReference>
<keyword evidence="4" id="KW-0378">Hydrolase</keyword>
<dbReference type="GO" id="GO:0006637">
    <property type="term" value="P:acyl-CoA metabolic process"/>
    <property type="evidence" value="ECO:0007669"/>
    <property type="project" value="UniProtKB-ARBA"/>
</dbReference>
<dbReference type="GO" id="GO:0010945">
    <property type="term" value="F:coenzyme A diphosphatase activity"/>
    <property type="evidence" value="ECO:0007669"/>
    <property type="project" value="InterPro"/>
</dbReference>
<dbReference type="FunFam" id="3.90.79.10:FF:000036">
    <property type="entry name" value="Nudix hydrolase 11"/>
    <property type="match status" value="1"/>
</dbReference>
<dbReference type="InterPro" id="IPR000086">
    <property type="entry name" value="NUDIX_hydrolase_dom"/>
</dbReference>
<feature type="region of interest" description="Disordered" evidence="7">
    <location>
        <begin position="29"/>
        <end position="51"/>
    </location>
</feature>
<gene>
    <name evidence="9" type="ORF">PAHAL_6G175600</name>
</gene>
<dbReference type="InterPro" id="IPR045121">
    <property type="entry name" value="CoAse"/>
</dbReference>
<keyword evidence="6" id="KW-0464">Manganese</keyword>
<dbReference type="Gene3D" id="3.90.79.10">
    <property type="entry name" value="Nucleoside Triphosphate Pyrophosphohydrolase"/>
    <property type="match status" value="1"/>
</dbReference>
<evidence type="ECO:0000256" key="6">
    <source>
        <dbReference type="ARBA" id="ARBA00023211"/>
    </source>
</evidence>
<evidence type="ECO:0000256" key="7">
    <source>
        <dbReference type="SAM" id="MobiDB-lite"/>
    </source>
</evidence>
<evidence type="ECO:0000256" key="5">
    <source>
        <dbReference type="ARBA" id="ARBA00022842"/>
    </source>
</evidence>
<reference evidence="9" key="1">
    <citation type="submission" date="2018-04" db="EMBL/GenBank/DDBJ databases">
        <title>WGS assembly of Panicum hallii.</title>
        <authorList>
            <person name="Lovell J."/>
            <person name="Jenkins J."/>
            <person name="Lowry D."/>
            <person name="Mamidi S."/>
            <person name="Sreedasyam A."/>
            <person name="Weng X."/>
            <person name="Barry K."/>
            <person name="Bonette J."/>
            <person name="Campitelli B."/>
            <person name="Daum C."/>
            <person name="Gordon S."/>
            <person name="Gould B."/>
            <person name="Lipzen A."/>
            <person name="Macqueen A."/>
            <person name="Palacio-Mejia J."/>
            <person name="Plott C."/>
            <person name="Shakirov E."/>
            <person name="Shu S."/>
            <person name="Yoshinaga Y."/>
            <person name="Zane M."/>
            <person name="Rokhsar D."/>
            <person name="Grimwood J."/>
            <person name="Schmutz J."/>
            <person name="Juenger T."/>
        </authorList>
    </citation>
    <scope>NUCLEOTIDE SEQUENCE [LARGE SCALE GENOMIC DNA]</scope>
    <source>
        <strain evidence="9">FIL2</strain>
    </source>
</reference>
<accession>A0A2T8IGM7</accession>
<evidence type="ECO:0000256" key="3">
    <source>
        <dbReference type="ARBA" id="ARBA00022723"/>
    </source>
</evidence>
<organism evidence="9">
    <name type="scientific">Panicum hallii</name>
    <dbReference type="NCBI Taxonomy" id="206008"/>
    <lineage>
        <taxon>Eukaryota</taxon>
        <taxon>Viridiplantae</taxon>
        <taxon>Streptophyta</taxon>
        <taxon>Embryophyta</taxon>
        <taxon>Tracheophyta</taxon>
        <taxon>Spermatophyta</taxon>
        <taxon>Magnoliopsida</taxon>
        <taxon>Liliopsida</taxon>
        <taxon>Poales</taxon>
        <taxon>Poaceae</taxon>
        <taxon>PACMAD clade</taxon>
        <taxon>Panicoideae</taxon>
        <taxon>Panicodae</taxon>
        <taxon>Paniceae</taxon>
        <taxon>Panicinae</taxon>
        <taxon>Panicum</taxon>
        <taxon>Panicum sect. Panicum</taxon>
    </lineage>
</organism>
<dbReference type="Proteomes" id="UP000243499">
    <property type="component" value="Chromosome 6"/>
</dbReference>
<dbReference type="AlphaFoldDB" id="A0A2T8IGM7"/>
<evidence type="ECO:0000256" key="1">
    <source>
        <dbReference type="ARBA" id="ARBA00001936"/>
    </source>
</evidence>
<dbReference type="GO" id="GO:0015937">
    <property type="term" value="P:coenzyme A biosynthetic process"/>
    <property type="evidence" value="ECO:0007669"/>
    <property type="project" value="UniProtKB-ARBA"/>
</dbReference>
<comment type="cofactor">
    <cofactor evidence="2">
        <name>Mg(2+)</name>
        <dbReference type="ChEBI" id="CHEBI:18420"/>
    </cofactor>
</comment>
<feature type="domain" description="Nudix hydrolase" evidence="8">
    <location>
        <begin position="109"/>
        <end position="247"/>
    </location>
</feature>
<evidence type="ECO:0000259" key="8">
    <source>
        <dbReference type="PROSITE" id="PS51462"/>
    </source>
</evidence>
<dbReference type="GO" id="GO:0046872">
    <property type="term" value="F:metal ion binding"/>
    <property type="evidence" value="ECO:0007669"/>
    <property type="project" value="UniProtKB-KW"/>
</dbReference>
<dbReference type="CDD" id="cd03426">
    <property type="entry name" value="NUDIX_CoAse_Nudt7"/>
    <property type="match status" value="1"/>
</dbReference>
<dbReference type="InterPro" id="IPR015797">
    <property type="entry name" value="NUDIX_hydrolase-like_dom_sf"/>
</dbReference>
<dbReference type="Gramene" id="PVH36819">
    <property type="protein sequence ID" value="PVH36819"/>
    <property type="gene ID" value="PAHAL_6G175600"/>
</dbReference>
<dbReference type="PANTHER" id="PTHR12992">
    <property type="entry name" value="NUDIX HYDROLASE"/>
    <property type="match status" value="1"/>
</dbReference>
<dbReference type="SUPFAM" id="SSF55811">
    <property type="entry name" value="Nudix"/>
    <property type="match status" value="1"/>
</dbReference>
<protein>
    <recommendedName>
        <fullName evidence="8">Nudix hydrolase domain-containing protein</fullName>
    </recommendedName>
</protein>
<sequence length="309" mass="34099">MKFDFEQRLNWYKSNANVCLDKPIQFKRGSKMSPSKPISHVTKRNETKPLRRSHQLPPISAMAGEGSGAGAEMDALIRRLRLHQAGPSPYDPAPAASPAAGGGGELFRPRRAAVLVCLFRGAAGELRVILTKRSSTLSTHSGEVSLPGGKAEEGDADDAATALRESKEEIGLDPSLVTVVASLEHFLSKHLLVVVPVIGILSDIQAFIPVLNVAEVDEIFDVPLEMFLKDENRTSEEREKMGQTFTVHYFTYVKEDHKYLIWGLTARILIHAASVVYERSPDFPERRAHFNLPKYTKDCSSMLAGLAKH</sequence>
<dbReference type="GO" id="GO:0008893">
    <property type="term" value="F:guanosine-3',5'-bis(diphosphate) 3'-diphosphatase activity"/>
    <property type="evidence" value="ECO:0007669"/>
    <property type="project" value="UniProtKB-ARBA"/>
</dbReference>
<dbReference type="GO" id="GO:0005737">
    <property type="term" value="C:cytoplasm"/>
    <property type="evidence" value="ECO:0007669"/>
    <property type="project" value="UniProtKB-ARBA"/>
</dbReference>
<evidence type="ECO:0000256" key="2">
    <source>
        <dbReference type="ARBA" id="ARBA00001946"/>
    </source>
</evidence>
<keyword evidence="5" id="KW-0460">Magnesium</keyword>
<keyword evidence="3" id="KW-0479">Metal-binding</keyword>
<dbReference type="Pfam" id="PF00293">
    <property type="entry name" value="NUDIX"/>
    <property type="match status" value="1"/>
</dbReference>
<name>A0A2T8IGM7_9POAL</name>
<comment type="cofactor">
    <cofactor evidence="1">
        <name>Mn(2+)</name>
        <dbReference type="ChEBI" id="CHEBI:29035"/>
    </cofactor>
</comment>